<dbReference type="EMBL" id="CP065321">
    <property type="protein sequence ID" value="QQR30841.1"/>
    <property type="molecule type" value="Genomic_DNA"/>
</dbReference>
<dbReference type="RefSeq" id="WP_066539646.1">
    <property type="nucleotide sequence ID" value="NZ_CP021422.1"/>
</dbReference>
<dbReference type="AlphaFoldDB" id="A0A1Z2XT58"/>
<protein>
    <recommendedName>
        <fullName evidence="5">Flagellin N-terminal domain-containing protein</fullName>
    </recommendedName>
</protein>
<evidence type="ECO:0008006" key="5">
    <source>
        <dbReference type="Google" id="ProtNLM"/>
    </source>
</evidence>
<reference evidence="3" key="2">
    <citation type="submission" date="2017-05" db="EMBL/GenBank/DDBJ databases">
        <title>Improved OligoMM genomes.</title>
        <authorList>
            <person name="Garzetti D."/>
        </authorList>
    </citation>
    <scope>NUCLEOTIDE SEQUENCE [LARGE SCALE GENOMIC DNA]</scope>
    <source>
        <strain evidence="3">KB18</strain>
    </source>
</reference>
<name>A0A1Z2XT58_9FIRM</name>
<evidence type="ECO:0000313" key="2">
    <source>
        <dbReference type="EMBL" id="QQR30841.1"/>
    </source>
</evidence>
<keyword evidence="3" id="KW-1185">Reference proteome</keyword>
<dbReference type="Gene3D" id="1.20.1330.10">
    <property type="entry name" value="f41 fragment of flagellin, N-terminal domain"/>
    <property type="match status" value="1"/>
</dbReference>
<accession>A0A1Z2XT58</accession>
<dbReference type="KEGG" id="amur:ADH66_13505"/>
<dbReference type="SUPFAM" id="SSF64518">
    <property type="entry name" value="Phase 1 flagellin"/>
    <property type="match status" value="1"/>
</dbReference>
<gene>
    <name evidence="1" type="ORF">ADH66_13505</name>
    <name evidence="2" type="ORF">I5Q82_03845</name>
</gene>
<proteinExistence type="predicted"/>
<evidence type="ECO:0000313" key="4">
    <source>
        <dbReference type="Proteomes" id="UP000596035"/>
    </source>
</evidence>
<organism evidence="2 4">
    <name type="scientific">Acutalibacter muris</name>
    <dbReference type="NCBI Taxonomy" id="1796620"/>
    <lineage>
        <taxon>Bacteria</taxon>
        <taxon>Bacillati</taxon>
        <taxon>Bacillota</taxon>
        <taxon>Clostridia</taxon>
        <taxon>Eubacteriales</taxon>
        <taxon>Acutalibacteraceae</taxon>
        <taxon>Acutalibacter</taxon>
    </lineage>
</organism>
<dbReference type="Proteomes" id="UP000596035">
    <property type="component" value="Chromosome"/>
</dbReference>
<reference evidence="2 4" key="3">
    <citation type="submission" date="2020-11" db="EMBL/GenBank/DDBJ databases">
        <title>Closed and high quality bacterial genomes of the OMM12 community.</title>
        <authorList>
            <person name="Marbouty M."/>
            <person name="Lamy-Besnier Q."/>
            <person name="Debarbieux L."/>
            <person name="Koszul R."/>
        </authorList>
    </citation>
    <scope>NUCLEOTIDE SEQUENCE [LARGE SCALE GENOMIC DNA]</scope>
    <source>
        <strain evidence="2 4">KB18</strain>
    </source>
</reference>
<dbReference type="EMBL" id="CP021422">
    <property type="protein sequence ID" value="ASB41581.1"/>
    <property type="molecule type" value="Genomic_DNA"/>
</dbReference>
<reference evidence="1" key="1">
    <citation type="journal article" date="2017" name="Genome Announc.">
        <title>High-Quality Whole-Genome Sequences of the Oligo-Mouse-Microbiota Bacterial Community.</title>
        <authorList>
            <person name="Garzetti D."/>
            <person name="Brugiroux S."/>
            <person name="Bunk B."/>
            <person name="Pukall R."/>
            <person name="McCoy K.D."/>
            <person name="Macpherson A.J."/>
            <person name="Stecher B."/>
        </authorList>
    </citation>
    <scope>NUCLEOTIDE SEQUENCE</scope>
    <source>
        <strain evidence="1">KB18</strain>
    </source>
</reference>
<dbReference type="Proteomes" id="UP000196710">
    <property type="component" value="Chromosome"/>
</dbReference>
<sequence>MVQRITTNGMMTKYKTNLMKSYNNLAKVSEKVTTERNFNSYAESPTKAAQAFQLRRNRWNVENQIANSKQVRHKFQQAWDCLEDTYQDIGVKLGDYSALIGFNAANAPGRNALGEVMKGAAESVMQTMNAQYGENFIFSGADGATVPFSWGQNGEVLYRGHPVDCKAGGADDAWFENSIENEKTFVDLGMGMQEDPNDGKFIEASGFDTALNGAEYAGYGYQEVELNDGKTVSVPNNIISLLNQMGQIFCDCDPNTGAYDPNKTYTDGNGNQFTGQQMAEALETGLKNTLNEIHANYVELDTRATFVNTNQERLESLDDSMNEQIVSIEDIDPAEAITALMWAQYSYNAALRIGTNILSQSLIDYMN</sequence>
<evidence type="ECO:0000313" key="3">
    <source>
        <dbReference type="Proteomes" id="UP000196710"/>
    </source>
</evidence>
<evidence type="ECO:0000313" key="1">
    <source>
        <dbReference type="EMBL" id="ASB41581.1"/>
    </source>
</evidence>